<evidence type="ECO:0000313" key="1">
    <source>
        <dbReference type="EMBL" id="KKL58305.1"/>
    </source>
</evidence>
<accession>A0A0F9FM07</accession>
<proteinExistence type="predicted"/>
<dbReference type="EMBL" id="LAZR01029869">
    <property type="protein sequence ID" value="KKL58305.1"/>
    <property type="molecule type" value="Genomic_DNA"/>
</dbReference>
<sequence length="83" mass="9378">MIKLTLQVPFDGSTEWWVNPDQMEGIGPHKKDGSVFFAGGRRSKYINVTETPEEIKQLILEWTTQVGYYAALGAMEVACLEQK</sequence>
<comment type="caution">
    <text evidence="1">The sequence shown here is derived from an EMBL/GenBank/DDBJ whole genome shotgun (WGS) entry which is preliminary data.</text>
</comment>
<dbReference type="AlphaFoldDB" id="A0A0F9FM07"/>
<gene>
    <name evidence="1" type="ORF">LCGC14_2226670</name>
</gene>
<protein>
    <submittedName>
        <fullName evidence="1">Uncharacterized protein</fullName>
    </submittedName>
</protein>
<reference evidence="1" key="1">
    <citation type="journal article" date="2015" name="Nature">
        <title>Complex archaea that bridge the gap between prokaryotes and eukaryotes.</title>
        <authorList>
            <person name="Spang A."/>
            <person name="Saw J.H."/>
            <person name="Jorgensen S.L."/>
            <person name="Zaremba-Niedzwiedzka K."/>
            <person name="Martijn J."/>
            <person name="Lind A.E."/>
            <person name="van Eijk R."/>
            <person name="Schleper C."/>
            <person name="Guy L."/>
            <person name="Ettema T.J."/>
        </authorList>
    </citation>
    <scope>NUCLEOTIDE SEQUENCE</scope>
</reference>
<organism evidence="1">
    <name type="scientific">marine sediment metagenome</name>
    <dbReference type="NCBI Taxonomy" id="412755"/>
    <lineage>
        <taxon>unclassified sequences</taxon>
        <taxon>metagenomes</taxon>
        <taxon>ecological metagenomes</taxon>
    </lineage>
</organism>
<name>A0A0F9FM07_9ZZZZ</name>